<name>A0A1B7XS25_COLHI</name>
<dbReference type="EMBL" id="LTAN01000010">
    <property type="protein sequence ID" value="OBR02561.1"/>
    <property type="molecule type" value="Genomic_DNA"/>
</dbReference>
<protein>
    <submittedName>
        <fullName evidence="1">Uncharacterized protein</fullName>
    </submittedName>
</protein>
<gene>
    <name evidence="1" type="ORF">CH63R_13787</name>
</gene>
<dbReference type="RefSeq" id="XP_018151079.1">
    <property type="nucleotide sequence ID" value="XM_018308761.1"/>
</dbReference>
<evidence type="ECO:0000313" key="2">
    <source>
        <dbReference type="Proteomes" id="UP000092177"/>
    </source>
</evidence>
<sequence length="210" mass="23614">MITQEIISIRTVITMAGQPTACNRNLPRLIWAPNENHNRYPSPAWRYESRRVALIVPPSAERETEKEALGQDDGKGMCLRVLATQTNNSGGIRTRAQATRNSTSTNLCHIANVENISPQSLKESTSWNKLFQDQQREDLQDDLHLLVSDLSGQKTTNFAVNLDGYTLFKNLYGLIFLLNHDFSPPFPAPDCHGPRWIECRSLSANQAHGK</sequence>
<dbReference type="AlphaFoldDB" id="A0A1B7XS25"/>
<keyword evidence="2" id="KW-1185">Reference proteome</keyword>
<reference evidence="2" key="1">
    <citation type="journal article" date="2017" name="BMC Genomics">
        <title>Gapless genome assembly of Colletotrichum higginsianum reveals chromosome structure and association of transposable elements with secondary metabolite gene clusters.</title>
        <authorList>
            <person name="Dallery J.-F."/>
            <person name="Lapalu N."/>
            <person name="Zampounis A."/>
            <person name="Pigne S."/>
            <person name="Luyten I."/>
            <person name="Amselem J."/>
            <person name="Wittenberg A.H.J."/>
            <person name="Zhou S."/>
            <person name="de Queiroz M.V."/>
            <person name="Robin G.P."/>
            <person name="Auger A."/>
            <person name="Hainaut M."/>
            <person name="Henrissat B."/>
            <person name="Kim K.-T."/>
            <person name="Lee Y.-H."/>
            <person name="Lespinet O."/>
            <person name="Schwartz D.C."/>
            <person name="Thon M.R."/>
            <person name="O'Connell R.J."/>
        </authorList>
    </citation>
    <scope>NUCLEOTIDE SEQUENCE [LARGE SCALE GENOMIC DNA]</scope>
    <source>
        <strain evidence="2">IMI 349063</strain>
    </source>
</reference>
<organism evidence="1 2">
    <name type="scientific">Colletotrichum higginsianum (strain IMI 349063)</name>
    <name type="common">Crucifer anthracnose fungus</name>
    <dbReference type="NCBI Taxonomy" id="759273"/>
    <lineage>
        <taxon>Eukaryota</taxon>
        <taxon>Fungi</taxon>
        <taxon>Dikarya</taxon>
        <taxon>Ascomycota</taxon>
        <taxon>Pezizomycotina</taxon>
        <taxon>Sordariomycetes</taxon>
        <taxon>Hypocreomycetidae</taxon>
        <taxon>Glomerellales</taxon>
        <taxon>Glomerellaceae</taxon>
        <taxon>Colletotrichum</taxon>
        <taxon>Colletotrichum destructivum species complex</taxon>
    </lineage>
</organism>
<evidence type="ECO:0000313" key="1">
    <source>
        <dbReference type="EMBL" id="OBR02561.1"/>
    </source>
</evidence>
<dbReference type="Proteomes" id="UP000092177">
    <property type="component" value="Chromosome 10"/>
</dbReference>
<dbReference type="VEuPathDB" id="FungiDB:CH63R_13787"/>
<dbReference type="KEGG" id="chig:CH63R_13787"/>
<comment type="caution">
    <text evidence="1">The sequence shown here is derived from an EMBL/GenBank/DDBJ whole genome shotgun (WGS) entry which is preliminary data.</text>
</comment>
<accession>A0A1B7XS25</accession>
<dbReference type="GeneID" id="28872868"/>
<proteinExistence type="predicted"/>